<dbReference type="AlphaFoldDB" id="A0A8H7TZR3"/>
<evidence type="ECO:0000256" key="2">
    <source>
        <dbReference type="ARBA" id="ARBA00022692"/>
    </source>
</evidence>
<gene>
    <name evidence="6" type="ORF">IEO21_07890</name>
</gene>
<dbReference type="Gene3D" id="1.10.357.140">
    <property type="entry name" value="UbiA prenyltransferase"/>
    <property type="match status" value="1"/>
</dbReference>
<reference evidence="6" key="2">
    <citation type="journal article" name="Front. Microbiol.">
        <title>Degradative Capacity of Two Strains of Rhodonia placenta: From Phenotype to Genotype.</title>
        <authorList>
            <person name="Kolle M."/>
            <person name="Horta M.A.C."/>
            <person name="Nowrousian M."/>
            <person name="Ohm R.A."/>
            <person name="Benz J.P."/>
            <person name="Pilgard A."/>
        </authorList>
    </citation>
    <scope>NUCLEOTIDE SEQUENCE</scope>
    <source>
        <strain evidence="6">FPRL280</strain>
    </source>
</reference>
<proteinExistence type="predicted"/>
<dbReference type="InterPro" id="IPR000537">
    <property type="entry name" value="UbiA_prenyltransferase"/>
</dbReference>
<organism evidence="6 7">
    <name type="scientific">Rhodonia placenta</name>
    <dbReference type="NCBI Taxonomy" id="104341"/>
    <lineage>
        <taxon>Eukaryota</taxon>
        <taxon>Fungi</taxon>
        <taxon>Dikarya</taxon>
        <taxon>Basidiomycota</taxon>
        <taxon>Agaricomycotina</taxon>
        <taxon>Agaricomycetes</taxon>
        <taxon>Polyporales</taxon>
        <taxon>Adustoporiaceae</taxon>
        <taxon>Rhodonia</taxon>
    </lineage>
</organism>
<evidence type="ECO:0000256" key="4">
    <source>
        <dbReference type="ARBA" id="ARBA00023136"/>
    </source>
</evidence>
<evidence type="ECO:0000256" key="5">
    <source>
        <dbReference type="SAM" id="Phobius"/>
    </source>
</evidence>
<dbReference type="EMBL" id="JADOXO010000243">
    <property type="protein sequence ID" value="KAF9808302.1"/>
    <property type="molecule type" value="Genomic_DNA"/>
</dbReference>
<evidence type="ECO:0000313" key="6">
    <source>
        <dbReference type="EMBL" id="KAF9808302.1"/>
    </source>
</evidence>
<reference evidence="6" key="1">
    <citation type="submission" date="2020-11" db="EMBL/GenBank/DDBJ databases">
        <authorList>
            <person name="Koelle M."/>
            <person name="Horta M.A.C."/>
            <person name="Nowrousian M."/>
            <person name="Ohm R.A."/>
            <person name="Benz P."/>
            <person name="Pilgard A."/>
        </authorList>
    </citation>
    <scope>NUCLEOTIDE SEQUENCE</scope>
    <source>
        <strain evidence="6">FPRL280</strain>
    </source>
</reference>
<evidence type="ECO:0000313" key="7">
    <source>
        <dbReference type="Proteomes" id="UP000639403"/>
    </source>
</evidence>
<dbReference type="Proteomes" id="UP000639403">
    <property type="component" value="Unassembled WGS sequence"/>
</dbReference>
<comment type="subcellular location">
    <subcellularLocation>
        <location evidence="1">Membrane</location>
        <topology evidence="1">Multi-pass membrane protein</topology>
    </subcellularLocation>
</comment>
<sequence>MAADIRRGVVVTLQVLYTMFLFTKSDIKTTVIPLTCLAVATAPRPVPPNIPKAAFWIWIHLLQFTTANQLVSPEEDKYNKSDRPIPSKRISLESTFLLRWILVPFCWAWSCWYSVETLYASIAMIALTIMYNELCLCSGYWMVRYAMNAAGFVALEVGGTFVASIDRHHLDRTAVLSVCLSGAIYATTTHTQDFKDVVGDRLVGRRTLPLLYPVLSRYSVLLGLCSWTLVLAHVWDLDYATAVSLMALALYISYRFLALSNVASDQVSFYWYNRFRCPDAPVLFLRDILSRPPHMSRAHSCPHIQEQLTPFIKCIPHPVFHVPSRSGDSSGKRQWANTRES</sequence>
<dbReference type="GO" id="GO:0016765">
    <property type="term" value="F:transferase activity, transferring alkyl or aryl (other than methyl) groups"/>
    <property type="evidence" value="ECO:0007669"/>
    <property type="project" value="InterPro"/>
</dbReference>
<keyword evidence="2 5" id="KW-0812">Transmembrane</keyword>
<name>A0A8H7TZR3_9APHY</name>
<dbReference type="PANTHER" id="PTHR42723">
    <property type="entry name" value="CHLOROPHYLL SYNTHASE"/>
    <property type="match status" value="1"/>
</dbReference>
<evidence type="ECO:0000256" key="3">
    <source>
        <dbReference type="ARBA" id="ARBA00022989"/>
    </source>
</evidence>
<dbReference type="InterPro" id="IPR044878">
    <property type="entry name" value="UbiA_sf"/>
</dbReference>
<dbReference type="GO" id="GO:0016020">
    <property type="term" value="C:membrane"/>
    <property type="evidence" value="ECO:0007669"/>
    <property type="project" value="UniProtKB-SubCell"/>
</dbReference>
<keyword evidence="3 5" id="KW-1133">Transmembrane helix</keyword>
<dbReference type="Pfam" id="PF01040">
    <property type="entry name" value="UbiA"/>
    <property type="match status" value="1"/>
</dbReference>
<feature type="transmembrane region" description="Helical" evidence="5">
    <location>
        <begin position="239"/>
        <end position="257"/>
    </location>
</feature>
<dbReference type="PANTHER" id="PTHR42723:SF1">
    <property type="entry name" value="CHLOROPHYLL SYNTHASE, CHLOROPLASTIC"/>
    <property type="match status" value="1"/>
</dbReference>
<accession>A0A8H7TZR3</accession>
<comment type="caution">
    <text evidence="6">The sequence shown here is derived from an EMBL/GenBank/DDBJ whole genome shotgun (WGS) entry which is preliminary data.</text>
</comment>
<evidence type="ECO:0000256" key="1">
    <source>
        <dbReference type="ARBA" id="ARBA00004141"/>
    </source>
</evidence>
<dbReference type="InterPro" id="IPR050475">
    <property type="entry name" value="Prenyltransferase_related"/>
</dbReference>
<feature type="transmembrane region" description="Helical" evidence="5">
    <location>
        <begin position="210"/>
        <end position="233"/>
    </location>
</feature>
<protein>
    <submittedName>
        <fullName evidence="6">Uncharacterized protein</fullName>
    </submittedName>
</protein>
<keyword evidence="4 5" id="KW-0472">Membrane</keyword>
<dbReference type="CDD" id="cd13965">
    <property type="entry name" value="PT_UbiA_3"/>
    <property type="match status" value="1"/>
</dbReference>